<evidence type="ECO:0000313" key="5">
    <source>
        <dbReference type="Proteomes" id="UP000515204"/>
    </source>
</evidence>
<dbReference type="Gene3D" id="6.10.140.2220">
    <property type="match status" value="1"/>
</dbReference>
<evidence type="ECO:0000313" key="6">
    <source>
        <dbReference type="RefSeq" id="XP_014480878.1"/>
    </source>
</evidence>
<protein>
    <submittedName>
        <fullName evidence="6">Uncharacterized protein LOC106747653</fullName>
    </submittedName>
</protein>
<evidence type="ECO:0000256" key="2">
    <source>
        <dbReference type="ARBA" id="ARBA00022771"/>
    </source>
</evidence>
<proteinExistence type="predicted"/>
<dbReference type="PANTHER" id="PTHR28069:SF2">
    <property type="entry name" value="GH20023P"/>
    <property type="match status" value="1"/>
</dbReference>
<dbReference type="InterPro" id="IPR046824">
    <property type="entry name" value="Mss51-like_C"/>
</dbReference>
<dbReference type="KEGG" id="dqu:106747653"/>
<gene>
    <name evidence="6" type="primary">LOC106747653</name>
</gene>
<dbReference type="InterPro" id="IPR002893">
    <property type="entry name" value="Znf_MYND"/>
</dbReference>
<reference evidence="6" key="1">
    <citation type="submission" date="2025-08" db="UniProtKB">
        <authorList>
            <consortium name="RefSeq"/>
        </authorList>
    </citation>
    <scope>IDENTIFICATION</scope>
</reference>
<dbReference type="RefSeq" id="XP_014480878.1">
    <property type="nucleotide sequence ID" value="XM_014625392.1"/>
</dbReference>
<keyword evidence="5" id="KW-1185">Reference proteome</keyword>
<dbReference type="PROSITE" id="PS01360">
    <property type="entry name" value="ZF_MYND_1"/>
    <property type="match status" value="1"/>
</dbReference>
<dbReference type="GO" id="GO:0008270">
    <property type="term" value="F:zinc ion binding"/>
    <property type="evidence" value="ECO:0007669"/>
    <property type="project" value="UniProtKB-KW"/>
</dbReference>
<dbReference type="SUPFAM" id="SSF144232">
    <property type="entry name" value="HIT/MYND zinc finger-like"/>
    <property type="match status" value="1"/>
</dbReference>
<dbReference type="GeneID" id="106747653"/>
<dbReference type="PANTHER" id="PTHR28069">
    <property type="entry name" value="GH20023P"/>
    <property type="match status" value="1"/>
</dbReference>
<keyword evidence="3" id="KW-0862">Zinc</keyword>
<name>A0A6P3XSL2_DINQU</name>
<evidence type="ECO:0000256" key="1">
    <source>
        <dbReference type="ARBA" id="ARBA00022723"/>
    </source>
</evidence>
<organism evidence="5 6">
    <name type="scientific">Dinoponera quadriceps</name>
    <name type="common">South American ant</name>
    <dbReference type="NCBI Taxonomy" id="609295"/>
    <lineage>
        <taxon>Eukaryota</taxon>
        <taxon>Metazoa</taxon>
        <taxon>Ecdysozoa</taxon>
        <taxon>Arthropoda</taxon>
        <taxon>Hexapoda</taxon>
        <taxon>Insecta</taxon>
        <taxon>Pterygota</taxon>
        <taxon>Neoptera</taxon>
        <taxon>Endopterygota</taxon>
        <taxon>Hymenoptera</taxon>
        <taxon>Apocrita</taxon>
        <taxon>Aculeata</taxon>
        <taxon>Formicoidea</taxon>
        <taxon>Formicidae</taxon>
        <taxon>Ponerinae</taxon>
        <taxon>Ponerini</taxon>
        <taxon>Dinoponera</taxon>
    </lineage>
</organism>
<keyword evidence="1" id="KW-0479">Metal-binding</keyword>
<dbReference type="OrthoDB" id="5282002at2759"/>
<dbReference type="AlphaFoldDB" id="A0A6P3XSL2"/>
<dbReference type="Pfam" id="PF01753">
    <property type="entry name" value="zf-MYND"/>
    <property type="match status" value="1"/>
</dbReference>
<keyword evidence="2" id="KW-0863">Zinc-finger</keyword>
<accession>A0A6P3XSL2</accession>
<feature type="domain" description="MYND-type" evidence="4">
    <location>
        <begin position="29"/>
        <end position="68"/>
    </location>
</feature>
<sequence length="424" mass="49762">MSNLHMQVLEPRVSHVKKYYNHFFNPNICHVCKSVNMDNSISCEKCRLVFYCTKEHKNLHKSHHMDICRIIAHVSQVDQNRRRFSNRQEWIQSRKELLELIKHNLRRPLETYELQMILWSKSCIACHQQAELHTCQKCFSANYCDDHATAFGVKHDERKCEHLTILFDIYTKTMTVNKNKIKYEFFEHITEQNSCDDMYKFCTQFILMQRGNVNLIAQDYVKSDYLSGPLTVYSGLKRINVLSILQGNSVVIHIIAANSVDRNGLEAWEILLHLLPDVQELVIIMIGPELSYDMKTCQLCEQCKRKKTFDFFSIPMLYHNYVKMFEGKRDPDVIVGFHVELNEGNTWSESLRAIQTRFRPLILGSSCKREAHKDINKIKNVIGTSINPIFNGCNHFAGLVPHMNLETGDIYFRNEHLIIYDKLY</sequence>
<dbReference type="Pfam" id="PF20179">
    <property type="entry name" value="MSS51_C"/>
    <property type="match status" value="1"/>
</dbReference>
<evidence type="ECO:0000259" key="4">
    <source>
        <dbReference type="PROSITE" id="PS01360"/>
    </source>
</evidence>
<evidence type="ECO:0000256" key="3">
    <source>
        <dbReference type="ARBA" id="ARBA00022833"/>
    </source>
</evidence>
<dbReference type="Proteomes" id="UP000515204">
    <property type="component" value="Unplaced"/>
</dbReference>